<evidence type="ECO:0000313" key="4">
    <source>
        <dbReference type="Proteomes" id="UP000447434"/>
    </source>
</evidence>
<keyword evidence="1" id="KW-0158">Chromosome</keyword>
<keyword evidence="1" id="KW-0479">Metal-binding</keyword>
<keyword evidence="1" id="KW-0808">Transferase</keyword>
<comment type="catalytic activity">
    <reaction evidence="1">
        <text>DNA(n) + a 2'-deoxyribonucleoside 5'-triphosphate = DNA(n+1) + diphosphate</text>
        <dbReference type="Rhea" id="RHEA:22508"/>
        <dbReference type="Rhea" id="RHEA-COMP:17339"/>
        <dbReference type="Rhea" id="RHEA-COMP:17340"/>
        <dbReference type="ChEBI" id="CHEBI:33019"/>
        <dbReference type="ChEBI" id="CHEBI:61560"/>
        <dbReference type="ChEBI" id="CHEBI:173112"/>
        <dbReference type="EC" id="2.7.7.49"/>
    </reaction>
</comment>
<evidence type="ECO:0000313" key="3">
    <source>
        <dbReference type="EMBL" id="KAE9600832.1"/>
    </source>
</evidence>
<dbReference type="Proteomes" id="UP000447434">
    <property type="component" value="Chromosome 13"/>
</dbReference>
<keyword evidence="1" id="KW-0460">Magnesium</keyword>
<proteinExistence type="inferred from homology"/>
<dbReference type="AlphaFoldDB" id="A0A6A4PHA0"/>
<dbReference type="GO" id="GO:0000781">
    <property type="term" value="C:chromosome, telomeric region"/>
    <property type="evidence" value="ECO:0007669"/>
    <property type="project" value="UniProtKB-SubCell"/>
</dbReference>
<dbReference type="GO" id="GO:0070034">
    <property type="term" value="F:telomerase RNA binding"/>
    <property type="evidence" value="ECO:0007669"/>
    <property type="project" value="TreeGrafter"/>
</dbReference>
<protein>
    <recommendedName>
        <fullName evidence="1">Telomerase reverse transcriptase</fullName>
        <ecNumber evidence="1">2.7.7.49</ecNumber>
    </recommendedName>
    <alternativeName>
        <fullName evidence="1">Telomerase catalytic subunit</fullName>
    </alternativeName>
</protein>
<dbReference type="GO" id="GO:0000333">
    <property type="term" value="C:telomerase catalytic core complex"/>
    <property type="evidence" value="ECO:0007669"/>
    <property type="project" value="TreeGrafter"/>
</dbReference>
<keyword evidence="1" id="KW-0779">Telomere</keyword>
<accession>A0A6A4PHA0</accession>
<comment type="subcellular location">
    <subcellularLocation>
        <location evidence="1">Nucleus</location>
    </subcellularLocation>
    <subcellularLocation>
        <location evidence="1">Chromosome</location>
        <location evidence="1">Telomere</location>
    </subcellularLocation>
</comment>
<organism evidence="3 4">
    <name type="scientific">Lupinus albus</name>
    <name type="common">White lupine</name>
    <name type="synonym">Lupinus termis</name>
    <dbReference type="NCBI Taxonomy" id="3870"/>
    <lineage>
        <taxon>Eukaryota</taxon>
        <taxon>Viridiplantae</taxon>
        <taxon>Streptophyta</taxon>
        <taxon>Embryophyta</taxon>
        <taxon>Tracheophyta</taxon>
        <taxon>Spermatophyta</taxon>
        <taxon>Magnoliopsida</taxon>
        <taxon>eudicotyledons</taxon>
        <taxon>Gunneridae</taxon>
        <taxon>Pentapetalae</taxon>
        <taxon>rosids</taxon>
        <taxon>fabids</taxon>
        <taxon>Fabales</taxon>
        <taxon>Fabaceae</taxon>
        <taxon>Papilionoideae</taxon>
        <taxon>50 kb inversion clade</taxon>
        <taxon>genistoids sensu lato</taxon>
        <taxon>core genistoids</taxon>
        <taxon>Genisteae</taxon>
        <taxon>Lupinus</taxon>
    </lineage>
</organism>
<reference evidence="4" key="1">
    <citation type="journal article" date="2020" name="Nat. Commun.">
        <title>Genome sequence of the cluster root forming white lupin.</title>
        <authorList>
            <person name="Hufnagel B."/>
            <person name="Marques A."/>
            <person name="Soriano A."/>
            <person name="Marques L."/>
            <person name="Divol F."/>
            <person name="Doumas P."/>
            <person name="Sallet E."/>
            <person name="Mancinotti D."/>
            <person name="Carrere S."/>
            <person name="Marande W."/>
            <person name="Arribat S."/>
            <person name="Keller J."/>
            <person name="Huneau C."/>
            <person name="Blein T."/>
            <person name="Aime D."/>
            <person name="Laguerre M."/>
            <person name="Taylor J."/>
            <person name="Schubert V."/>
            <person name="Nelson M."/>
            <person name="Geu-Flores F."/>
            <person name="Crespi M."/>
            <person name="Gallardo-Guerrero K."/>
            <person name="Delaux P.-M."/>
            <person name="Salse J."/>
            <person name="Berges H."/>
            <person name="Guyot R."/>
            <person name="Gouzy J."/>
            <person name="Peret B."/>
        </authorList>
    </citation>
    <scope>NUCLEOTIDE SEQUENCE [LARGE SCALE GENOMIC DNA]</scope>
    <source>
        <strain evidence="4">cv. Amiga</strain>
    </source>
</reference>
<dbReference type="PANTHER" id="PTHR12066">
    <property type="entry name" value="TELOMERASE REVERSE TRANSCRIPTASE"/>
    <property type="match status" value="1"/>
</dbReference>
<dbReference type="GO" id="GO:0042162">
    <property type="term" value="F:telomeric DNA binding"/>
    <property type="evidence" value="ECO:0007669"/>
    <property type="project" value="TreeGrafter"/>
</dbReference>
<dbReference type="OrthoDB" id="1433313at2759"/>
<dbReference type="EMBL" id="WOCE01000013">
    <property type="protein sequence ID" value="KAE9600832.1"/>
    <property type="molecule type" value="Genomic_DNA"/>
</dbReference>
<evidence type="ECO:0000256" key="1">
    <source>
        <dbReference type="RuleBase" id="RU365061"/>
    </source>
</evidence>
<comment type="function">
    <text evidence="1">Telomerase is a ribonucleoprotein enzyme essential for the replication of chromosome termini in most eukaryotes. It elongates telomeres. It is a reverse transcriptase that adds simple sequence repeats to chromosome ends by copying a template sequence within the RNA component of the enzyme.</text>
</comment>
<keyword evidence="1" id="KW-0548">Nucleotidyltransferase</keyword>
<gene>
    <name evidence="3" type="ORF">Lalb_Chr13g0291131</name>
</gene>
<dbReference type="PANTHER" id="PTHR12066:SF0">
    <property type="entry name" value="TELOMERASE REVERSE TRANSCRIPTASE"/>
    <property type="match status" value="1"/>
</dbReference>
<comment type="caution">
    <text evidence="3">The sequence shown here is derived from an EMBL/GenBank/DDBJ whole genome shotgun (WGS) entry which is preliminary data.</text>
</comment>
<keyword evidence="1" id="KW-0539">Nucleus</keyword>
<dbReference type="GO" id="GO:0007004">
    <property type="term" value="P:telomere maintenance via telomerase"/>
    <property type="evidence" value="ECO:0007669"/>
    <property type="project" value="TreeGrafter"/>
</dbReference>
<dbReference type="GO" id="GO:0046872">
    <property type="term" value="F:metal ion binding"/>
    <property type="evidence" value="ECO:0007669"/>
    <property type="project" value="UniProtKB-KW"/>
</dbReference>
<keyword evidence="4" id="KW-1185">Reference proteome</keyword>
<dbReference type="GO" id="GO:0003720">
    <property type="term" value="F:telomerase activity"/>
    <property type="evidence" value="ECO:0007669"/>
    <property type="project" value="InterPro"/>
</dbReference>
<keyword evidence="1 3" id="KW-0695">RNA-directed DNA polymerase</keyword>
<comment type="similarity">
    <text evidence="1">Belongs to the reverse transcriptase family. Telomerase subfamily.</text>
</comment>
<dbReference type="EC" id="2.7.7.49" evidence="1"/>
<feature type="region of interest" description="Disordered" evidence="2">
    <location>
        <begin position="199"/>
        <end position="220"/>
    </location>
</feature>
<sequence>MGKKRKLHRPVPDVLWRLFHHRARTLSHTILSILPSPPPSPQLCRCIGRCCLRCTTDRTSFLLRSDDPSDYQTLLTKCFLVVAQNAPSLTLFTPYSNFPQNQIVKKTIEQMLSTREPVYSNVLYSGYDKKKSSSPIVELLSSASWCLLLSRVGDDLMVYLLRNTSIFLPAPHGKHHQVGGPPINHLCFNMLKCSSKSGNQNPSLDKCGGQKRKRDGADDLTTERQKCHISYCTNDPGDFVSSLGLTGKKSSLQLISHHGRSNYDISVSEVPKSTRTDAVVQKSESEGKQDSVCFTPRLGKRSRPFRWQRQRFKKRQLNFEENSLNILPINTDGLHGSFQCDNTSLSIHEKLPWQCSCCLILQSLPTVPKKTNIKRQAIFYNLEPSFSVLPKKHILYSLRPNLACSKYLLGNIFGFSDVNPTAQSMHCFHNSGSCLIGSACLVCEVHFTQKARMYVKFILLYGSWISLAEILGFCKMRLYRVP</sequence>
<evidence type="ECO:0000256" key="2">
    <source>
        <dbReference type="SAM" id="MobiDB-lite"/>
    </source>
</evidence>
<dbReference type="InterPro" id="IPR003545">
    <property type="entry name" value="Telomerase_RT"/>
</dbReference>
<name>A0A6A4PHA0_LUPAL</name>